<dbReference type="PANTHER" id="PTHR34057">
    <property type="entry name" value="ELONGATION FACTOR"/>
    <property type="match status" value="1"/>
</dbReference>
<comment type="caution">
    <text evidence="3">The sequence shown here is derived from an EMBL/GenBank/DDBJ whole genome shotgun (WGS) entry which is preliminary data.</text>
</comment>
<dbReference type="AlphaFoldDB" id="A0AAW2U4E9"/>
<sequence>MGPEVEVGEKLKAKMESSTYKLNGMFAIELEEELMKFTTTYEGNKGDADLVEQIAEVHRDTDVEVDITECTKPGGIDLVEAECLDTTESSSSFDDCDYGVDNVDTLAGSEALSDFHGDAAASALDFDGFSEMFRMRKQKRTTHWRSFIQPLMWRCKWVELQIKKFEAQAQEYDRKLDQYSRRNQTQLEKHPLEGLGVKSLPHCQNDATTEVLRRKKRRRAEATKDVTAYMSHHNLFSYYENRKHFTEGAFMDNELKNPAKGTQKVNTNDEFLGEDEMLCVETESDDNLQHIFQKIEFLQSQVGKLKSRVDKVIISEKAETFPLTENSSLPFLDNAMIDSPLNTATPPNDGDRMPVGTYLAAQLMSEFNMGDLLVPESMLTSHGEVFPDANVSINHISLADACGNVESNEVETLYKKFLLTNSIMHSGDDEVLIDNWRVNEEMNSFEEVKIQPTQRPLVLKDVSGSTSPPVPAEADLPMDDQPPPKPRYISKRIGPTSKTKRETK</sequence>
<keyword evidence="1" id="KW-0175">Coiled coil</keyword>
<dbReference type="CDD" id="cd11650">
    <property type="entry name" value="AT4G37440_like"/>
    <property type="match status" value="1"/>
</dbReference>
<feature type="region of interest" description="Disordered" evidence="2">
    <location>
        <begin position="456"/>
        <end position="504"/>
    </location>
</feature>
<accession>A0AAW2U4E9</accession>
<evidence type="ECO:0000256" key="2">
    <source>
        <dbReference type="SAM" id="MobiDB-lite"/>
    </source>
</evidence>
<organism evidence="3">
    <name type="scientific">Sesamum latifolium</name>
    <dbReference type="NCBI Taxonomy" id="2727402"/>
    <lineage>
        <taxon>Eukaryota</taxon>
        <taxon>Viridiplantae</taxon>
        <taxon>Streptophyta</taxon>
        <taxon>Embryophyta</taxon>
        <taxon>Tracheophyta</taxon>
        <taxon>Spermatophyta</taxon>
        <taxon>Magnoliopsida</taxon>
        <taxon>eudicotyledons</taxon>
        <taxon>Gunneridae</taxon>
        <taxon>Pentapetalae</taxon>
        <taxon>asterids</taxon>
        <taxon>lamiids</taxon>
        <taxon>Lamiales</taxon>
        <taxon>Pedaliaceae</taxon>
        <taxon>Sesamum</taxon>
    </lineage>
</organism>
<protein>
    <submittedName>
        <fullName evidence="3">Uncharacterized protein</fullName>
    </submittedName>
</protein>
<reference evidence="3" key="2">
    <citation type="journal article" date="2024" name="Plant">
        <title>Genomic evolution and insights into agronomic trait innovations of Sesamum species.</title>
        <authorList>
            <person name="Miao H."/>
            <person name="Wang L."/>
            <person name="Qu L."/>
            <person name="Liu H."/>
            <person name="Sun Y."/>
            <person name="Le M."/>
            <person name="Wang Q."/>
            <person name="Wei S."/>
            <person name="Zheng Y."/>
            <person name="Lin W."/>
            <person name="Duan Y."/>
            <person name="Cao H."/>
            <person name="Xiong S."/>
            <person name="Wang X."/>
            <person name="Wei L."/>
            <person name="Li C."/>
            <person name="Ma Q."/>
            <person name="Ju M."/>
            <person name="Zhao R."/>
            <person name="Li G."/>
            <person name="Mu C."/>
            <person name="Tian Q."/>
            <person name="Mei H."/>
            <person name="Zhang T."/>
            <person name="Gao T."/>
            <person name="Zhang H."/>
        </authorList>
    </citation>
    <scope>NUCLEOTIDE SEQUENCE</scope>
    <source>
        <strain evidence="3">KEN1</strain>
    </source>
</reference>
<dbReference type="PANTHER" id="PTHR34057:SF10">
    <property type="entry name" value="TRANSPOSASE, PTTA_EN_SPM, PLANT"/>
    <property type="match status" value="1"/>
</dbReference>
<feature type="coiled-coil region" evidence="1">
    <location>
        <begin position="162"/>
        <end position="189"/>
    </location>
</feature>
<name>A0AAW2U4E9_9LAMI</name>
<proteinExistence type="predicted"/>
<dbReference type="InterPro" id="IPR038745">
    <property type="entry name" value="AT4G37440-like"/>
</dbReference>
<gene>
    <name evidence="3" type="ORF">Slati_3745400</name>
</gene>
<evidence type="ECO:0000256" key="1">
    <source>
        <dbReference type="SAM" id="Coils"/>
    </source>
</evidence>
<dbReference type="EMBL" id="JACGWN010000013">
    <property type="protein sequence ID" value="KAL0411557.1"/>
    <property type="molecule type" value="Genomic_DNA"/>
</dbReference>
<reference evidence="3" key="1">
    <citation type="submission" date="2020-06" db="EMBL/GenBank/DDBJ databases">
        <authorList>
            <person name="Li T."/>
            <person name="Hu X."/>
            <person name="Zhang T."/>
            <person name="Song X."/>
            <person name="Zhang H."/>
            <person name="Dai N."/>
            <person name="Sheng W."/>
            <person name="Hou X."/>
            <person name="Wei L."/>
        </authorList>
    </citation>
    <scope>NUCLEOTIDE SEQUENCE</scope>
    <source>
        <strain evidence="3">KEN1</strain>
        <tissue evidence="3">Leaf</tissue>
    </source>
</reference>
<evidence type="ECO:0000313" key="3">
    <source>
        <dbReference type="EMBL" id="KAL0411557.1"/>
    </source>
</evidence>